<comment type="catalytic activity">
    <reaction evidence="7">
        <text>a peptidoglycan chain = a peptidoglycan chain with N-acetyl-1,6-anhydromuramyl-[peptide] at the reducing end + a peptidoglycan chain with N-acetylglucosamine at the non-reducing end.</text>
        <dbReference type="EC" id="4.2.2.29"/>
    </reaction>
</comment>
<evidence type="ECO:0000256" key="3">
    <source>
        <dbReference type="ARBA" id="ARBA00022989"/>
    </source>
</evidence>
<dbReference type="CDD" id="cd08010">
    <property type="entry name" value="MltG_like"/>
    <property type="match status" value="1"/>
</dbReference>
<name>A0A4R6AKA2_9RHOB</name>
<keyword evidence="4 7" id="KW-0472">Membrane</keyword>
<dbReference type="GO" id="GO:0009252">
    <property type="term" value="P:peptidoglycan biosynthetic process"/>
    <property type="evidence" value="ECO:0007669"/>
    <property type="project" value="UniProtKB-UniRule"/>
</dbReference>
<dbReference type="NCBIfam" id="TIGR00247">
    <property type="entry name" value="endolytic transglycosylase MltG"/>
    <property type="match status" value="1"/>
</dbReference>
<dbReference type="PANTHER" id="PTHR30518:SF2">
    <property type="entry name" value="ENDOLYTIC MUREIN TRANSGLYCOSYLASE"/>
    <property type="match status" value="1"/>
</dbReference>
<evidence type="ECO:0000256" key="1">
    <source>
        <dbReference type="ARBA" id="ARBA00022475"/>
    </source>
</evidence>
<dbReference type="OrthoDB" id="9814591at2"/>
<keyword evidence="5 7" id="KW-0456">Lyase</keyword>
<dbReference type="PANTHER" id="PTHR30518">
    <property type="entry name" value="ENDOLYTIC MUREIN TRANSGLYCOSYLASE"/>
    <property type="match status" value="1"/>
</dbReference>
<evidence type="ECO:0000256" key="2">
    <source>
        <dbReference type="ARBA" id="ARBA00022692"/>
    </source>
</evidence>
<evidence type="ECO:0000313" key="8">
    <source>
        <dbReference type="EMBL" id="TDL83614.1"/>
    </source>
</evidence>
<dbReference type="EC" id="4.2.2.29" evidence="7"/>
<dbReference type="AlphaFoldDB" id="A0A4R6AKA2"/>
<sequence length="383" mass="41665">MWKNLASNGITLLIVAMALLAGAIGWGMNQYRGEGPLEQAICLRVEPGSTLREVSEDLAGQGAVAYPQILRIGADYTDLADDLKAGSFLVPERASMEEILGIVTRGGQSTCGTEIVYRIGVAAVEVEVRELDPATARFVEVAEFTPGAGEVPAAYTEMRDRDDTRYRVAMAEGATSWQVVEALKSADFLTGEVGEIPAEGRLAPDSYEMRPGDSRESLLARMEAQQEERLAEIWADRAEGLPYDTPEDALIMASIIEKETAVADERPQVASVFVNRLREGMRLQTDPTVIYGVTNGQGVLGRGLRRSELDAETPYNTYRIDGLPPTPIANPGLESLRAAVDPARTEYRYFVADGTGGHAFARTLDEHNANVARWREIEADAAN</sequence>
<dbReference type="GO" id="GO:0008932">
    <property type="term" value="F:lytic endotransglycosylase activity"/>
    <property type="evidence" value="ECO:0007669"/>
    <property type="project" value="UniProtKB-UniRule"/>
</dbReference>
<protein>
    <recommendedName>
        <fullName evidence="7">Endolytic murein transglycosylase</fullName>
        <ecNumber evidence="7">4.2.2.29</ecNumber>
    </recommendedName>
    <alternativeName>
        <fullName evidence="7">Peptidoglycan lytic transglycosylase</fullName>
    </alternativeName>
    <alternativeName>
        <fullName evidence="7">Peptidoglycan polymerization terminase</fullName>
    </alternativeName>
</protein>
<reference evidence="8 9" key="1">
    <citation type="submission" date="2019-03" db="EMBL/GenBank/DDBJ databases">
        <title>Primorskyibacter sp. SS33 isolated from sediments.</title>
        <authorList>
            <person name="Xunke S."/>
        </authorList>
    </citation>
    <scope>NUCLEOTIDE SEQUENCE [LARGE SCALE GENOMIC DNA]</scope>
    <source>
        <strain evidence="8 9">SS33</strain>
    </source>
</reference>
<keyword evidence="2 7" id="KW-0812">Transmembrane</keyword>
<evidence type="ECO:0000256" key="7">
    <source>
        <dbReference type="HAMAP-Rule" id="MF_02065"/>
    </source>
</evidence>
<keyword evidence="6 7" id="KW-0961">Cell wall biogenesis/degradation</keyword>
<comment type="similarity">
    <text evidence="7">Belongs to the transglycosylase MltG family.</text>
</comment>
<dbReference type="EMBL" id="SNAA01000002">
    <property type="protein sequence ID" value="TDL83614.1"/>
    <property type="molecule type" value="Genomic_DNA"/>
</dbReference>
<dbReference type="RefSeq" id="WP_133395567.1">
    <property type="nucleotide sequence ID" value="NZ_SNAA01000002.1"/>
</dbReference>
<comment type="function">
    <text evidence="7">Functions as a peptidoglycan terminase that cleaves nascent peptidoglycan strands endolytically to terminate their elongation.</text>
</comment>
<evidence type="ECO:0000256" key="6">
    <source>
        <dbReference type="ARBA" id="ARBA00023316"/>
    </source>
</evidence>
<dbReference type="Gene3D" id="3.30.1490.480">
    <property type="entry name" value="Endolytic murein transglycosylase"/>
    <property type="match status" value="1"/>
</dbReference>
<keyword evidence="1 7" id="KW-1003">Cell membrane</keyword>
<dbReference type="HAMAP" id="MF_02065">
    <property type="entry name" value="MltG"/>
    <property type="match status" value="1"/>
</dbReference>
<proteinExistence type="inferred from homology"/>
<gene>
    <name evidence="7 8" type="primary">mltG</name>
    <name evidence="8" type="ORF">E2L08_02920</name>
</gene>
<organism evidence="8 9">
    <name type="scientific">Palleronia sediminis</name>
    <dbReference type="NCBI Taxonomy" id="2547833"/>
    <lineage>
        <taxon>Bacteria</taxon>
        <taxon>Pseudomonadati</taxon>
        <taxon>Pseudomonadota</taxon>
        <taxon>Alphaproteobacteria</taxon>
        <taxon>Rhodobacterales</taxon>
        <taxon>Roseobacteraceae</taxon>
        <taxon>Palleronia</taxon>
    </lineage>
</organism>
<dbReference type="GO" id="GO:0071555">
    <property type="term" value="P:cell wall organization"/>
    <property type="evidence" value="ECO:0007669"/>
    <property type="project" value="UniProtKB-KW"/>
</dbReference>
<dbReference type="Proteomes" id="UP000295701">
    <property type="component" value="Unassembled WGS sequence"/>
</dbReference>
<dbReference type="InterPro" id="IPR003770">
    <property type="entry name" value="MLTG-like"/>
</dbReference>
<accession>A0A4R6AKA2</accession>
<dbReference type="Gene3D" id="3.30.160.60">
    <property type="entry name" value="Classic Zinc Finger"/>
    <property type="match status" value="1"/>
</dbReference>
<evidence type="ECO:0000313" key="9">
    <source>
        <dbReference type="Proteomes" id="UP000295701"/>
    </source>
</evidence>
<keyword evidence="9" id="KW-1185">Reference proteome</keyword>
<dbReference type="GO" id="GO:0005886">
    <property type="term" value="C:plasma membrane"/>
    <property type="evidence" value="ECO:0007669"/>
    <property type="project" value="UniProtKB-UniRule"/>
</dbReference>
<evidence type="ECO:0000256" key="5">
    <source>
        <dbReference type="ARBA" id="ARBA00023239"/>
    </source>
</evidence>
<comment type="caution">
    <text evidence="8">The sequence shown here is derived from an EMBL/GenBank/DDBJ whole genome shotgun (WGS) entry which is preliminary data.</text>
</comment>
<keyword evidence="3 7" id="KW-1133">Transmembrane helix</keyword>
<keyword evidence="7" id="KW-0997">Cell inner membrane</keyword>
<feature type="site" description="Important for catalytic activity" evidence="7">
    <location>
        <position position="259"/>
    </location>
</feature>
<dbReference type="Pfam" id="PF02618">
    <property type="entry name" value="YceG"/>
    <property type="match status" value="1"/>
</dbReference>
<evidence type="ECO:0000256" key="4">
    <source>
        <dbReference type="ARBA" id="ARBA00023136"/>
    </source>
</evidence>